<organism evidence="7">
    <name type="scientific">Corethron hystrix</name>
    <dbReference type="NCBI Taxonomy" id="216773"/>
    <lineage>
        <taxon>Eukaryota</taxon>
        <taxon>Sar</taxon>
        <taxon>Stramenopiles</taxon>
        <taxon>Ochrophyta</taxon>
        <taxon>Bacillariophyta</taxon>
        <taxon>Coscinodiscophyceae</taxon>
        <taxon>Corethrophycidae</taxon>
        <taxon>Corethrales</taxon>
        <taxon>Corethraceae</taxon>
        <taxon>Corethron</taxon>
    </lineage>
</organism>
<keyword evidence="3 6" id="KW-0812">Transmembrane</keyword>
<comment type="similarity">
    <text evidence="2 6">Belongs to the peroxisomal membrane protein PXMP2/4 family.</text>
</comment>
<evidence type="ECO:0000256" key="2">
    <source>
        <dbReference type="ARBA" id="ARBA00006824"/>
    </source>
</evidence>
<evidence type="ECO:0000313" key="7">
    <source>
        <dbReference type="EMBL" id="CAD8890239.1"/>
    </source>
</evidence>
<name>A0A7S1FV61_9STRA</name>
<dbReference type="GO" id="GO:0005737">
    <property type="term" value="C:cytoplasm"/>
    <property type="evidence" value="ECO:0007669"/>
    <property type="project" value="TreeGrafter"/>
</dbReference>
<gene>
    <name evidence="7" type="ORF">CHYS00102_LOCUS17444</name>
</gene>
<reference evidence="7" key="1">
    <citation type="submission" date="2021-01" db="EMBL/GenBank/DDBJ databases">
        <authorList>
            <person name="Corre E."/>
            <person name="Pelletier E."/>
            <person name="Niang G."/>
            <person name="Scheremetjew M."/>
            <person name="Finn R."/>
            <person name="Kale V."/>
            <person name="Holt S."/>
            <person name="Cochrane G."/>
            <person name="Meng A."/>
            <person name="Brown T."/>
            <person name="Cohen L."/>
        </authorList>
    </citation>
    <scope>NUCLEOTIDE SEQUENCE</scope>
    <source>
        <strain evidence="7">308</strain>
    </source>
</reference>
<proteinExistence type="inferred from homology"/>
<dbReference type="PANTHER" id="PTHR11266">
    <property type="entry name" value="PEROXISOMAL MEMBRANE PROTEIN 2, PXMP2 MPV17"/>
    <property type="match status" value="1"/>
</dbReference>
<dbReference type="GO" id="GO:0016020">
    <property type="term" value="C:membrane"/>
    <property type="evidence" value="ECO:0007669"/>
    <property type="project" value="UniProtKB-SubCell"/>
</dbReference>
<sequence>MSPKELRPSRLLYEIHIGYPSQSRKKLLAIVSMSIMTLLFLTTQATPTNAFLGTIPAIIEEQFNLAAIAGFYESMPYTSAFITCGINSSIADYIAQFKAKTSEINFKRNNAFFLYGGLYLGIAQYFIYNKVFPVLFGAGNSTTAVIFKVMADMLIVAPFFCVPLGYLTKAIVFRQSLASGLAKYWKEVKNGLLLKCWSLWIPVQLLTFSVVPEHLRIVFVASVSFFWSIILSSLASGDLKKGKKSQI</sequence>
<feature type="transmembrane region" description="Helical" evidence="6">
    <location>
        <begin position="149"/>
        <end position="172"/>
    </location>
</feature>
<dbReference type="AlphaFoldDB" id="A0A7S1FV61"/>
<dbReference type="Pfam" id="PF04117">
    <property type="entry name" value="Mpv17_PMP22"/>
    <property type="match status" value="1"/>
</dbReference>
<evidence type="ECO:0000256" key="1">
    <source>
        <dbReference type="ARBA" id="ARBA00004141"/>
    </source>
</evidence>
<evidence type="ECO:0000256" key="5">
    <source>
        <dbReference type="ARBA" id="ARBA00023136"/>
    </source>
</evidence>
<dbReference type="InterPro" id="IPR007248">
    <property type="entry name" value="Mpv17_PMP22"/>
</dbReference>
<keyword evidence="4 6" id="KW-1133">Transmembrane helix</keyword>
<comment type="subcellular location">
    <subcellularLocation>
        <location evidence="1">Membrane</location>
        <topology evidence="1">Multi-pass membrane protein</topology>
    </subcellularLocation>
</comment>
<evidence type="ECO:0000256" key="3">
    <source>
        <dbReference type="ARBA" id="ARBA00022692"/>
    </source>
</evidence>
<dbReference type="PANTHER" id="PTHR11266:SF121">
    <property type="entry name" value="OS09G0315000 PROTEIN"/>
    <property type="match status" value="1"/>
</dbReference>
<feature type="transmembrane region" description="Helical" evidence="6">
    <location>
        <begin position="65"/>
        <end position="90"/>
    </location>
</feature>
<feature type="transmembrane region" description="Helical" evidence="6">
    <location>
        <begin position="111"/>
        <end position="129"/>
    </location>
</feature>
<protein>
    <submittedName>
        <fullName evidence="7">Uncharacterized protein</fullName>
    </submittedName>
</protein>
<accession>A0A7S1FV61</accession>
<feature type="transmembrane region" description="Helical" evidence="6">
    <location>
        <begin position="27"/>
        <end position="45"/>
    </location>
</feature>
<keyword evidence="5 6" id="KW-0472">Membrane</keyword>
<feature type="transmembrane region" description="Helical" evidence="6">
    <location>
        <begin position="217"/>
        <end position="237"/>
    </location>
</feature>
<dbReference type="EMBL" id="HBFR01024313">
    <property type="protein sequence ID" value="CAD8890239.1"/>
    <property type="molecule type" value="Transcribed_RNA"/>
</dbReference>
<feature type="transmembrane region" description="Helical" evidence="6">
    <location>
        <begin position="192"/>
        <end position="211"/>
    </location>
</feature>
<evidence type="ECO:0000256" key="6">
    <source>
        <dbReference type="RuleBase" id="RU363053"/>
    </source>
</evidence>
<evidence type="ECO:0000256" key="4">
    <source>
        <dbReference type="ARBA" id="ARBA00022989"/>
    </source>
</evidence>